<dbReference type="GO" id="GO:0005737">
    <property type="term" value="C:cytoplasm"/>
    <property type="evidence" value="ECO:0007669"/>
    <property type="project" value="UniProtKB-SubCell"/>
</dbReference>
<accession>A0A7X2GXS9</accession>
<keyword evidence="6 10" id="KW-0479">Metal-binding</keyword>
<dbReference type="GO" id="GO:0008968">
    <property type="term" value="F:D-sedoheptulose 7-phosphate isomerase activity"/>
    <property type="evidence" value="ECO:0007669"/>
    <property type="project" value="UniProtKB-UniRule"/>
</dbReference>
<comment type="catalytic activity">
    <reaction evidence="1 10">
        <text>2 D-sedoheptulose 7-phosphate = D-glycero-alpha-D-manno-heptose 7-phosphate + D-glycero-beta-D-manno-heptose 7-phosphate</text>
        <dbReference type="Rhea" id="RHEA:27489"/>
        <dbReference type="ChEBI" id="CHEBI:57483"/>
        <dbReference type="ChEBI" id="CHEBI:60203"/>
        <dbReference type="ChEBI" id="CHEBI:60204"/>
        <dbReference type="EC" id="5.3.1.28"/>
    </reaction>
</comment>
<dbReference type="AlphaFoldDB" id="A0A7X2GXS9"/>
<keyword evidence="5 10" id="KW-0963">Cytoplasm</keyword>
<dbReference type="PROSITE" id="PS51464">
    <property type="entry name" value="SIS"/>
    <property type="match status" value="1"/>
</dbReference>
<proteinExistence type="inferred from homology"/>
<dbReference type="UniPathway" id="UPA00041">
    <property type="reaction ID" value="UER00436"/>
</dbReference>
<keyword evidence="13" id="KW-1185">Reference proteome</keyword>
<dbReference type="Pfam" id="PF13580">
    <property type="entry name" value="SIS_2"/>
    <property type="match status" value="1"/>
</dbReference>
<dbReference type="InterPro" id="IPR050099">
    <property type="entry name" value="SIS_GmhA/DiaA_subfam"/>
</dbReference>
<sequence length="197" mass="21119">MTTLQERVAAHFSESIEAKQQAAQVLVEPTAEAAQLLLQCLMNDGKILVCGNGGSAADAQHFAAEMTGRFEKERMELAAVALTTDTSALTAIGNDYGFEHIFSKQVRALGRAGDVLIGISTSGNSGNVIEAMKAAHERDMHVIAMTGRDGGKMAAMLKDSDVLLNVPHPRTARIQENHILLIHAMCDCIDTMLLEGM</sequence>
<evidence type="ECO:0000313" key="13">
    <source>
        <dbReference type="Proteomes" id="UP000486297"/>
    </source>
</evidence>
<dbReference type="EMBL" id="WJXO01000001">
    <property type="protein sequence ID" value="MRN37918.1"/>
    <property type="molecule type" value="Genomic_DNA"/>
</dbReference>
<dbReference type="InterPro" id="IPR035461">
    <property type="entry name" value="GmhA/DiaA"/>
</dbReference>
<dbReference type="Proteomes" id="UP000486297">
    <property type="component" value="Unassembled WGS sequence"/>
</dbReference>
<organism evidence="12 13">
    <name type="scientific">Neisseria brasiliensis</name>
    <dbReference type="NCBI Taxonomy" id="2666100"/>
    <lineage>
        <taxon>Bacteria</taxon>
        <taxon>Pseudomonadati</taxon>
        <taxon>Pseudomonadota</taxon>
        <taxon>Betaproteobacteria</taxon>
        <taxon>Neisseriales</taxon>
        <taxon>Neisseriaceae</taxon>
        <taxon>Neisseria</taxon>
    </lineage>
</organism>
<feature type="binding site" evidence="10">
    <location>
        <position position="65"/>
    </location>
    <ligand>
        <name>substrate</name>
    </ligand>
</feature>
<dbReference type="HAMAP" id="MF_00067">
    <property type="entry name" value="GmhA"/>
    <property type="match status" value="1"/>
</dbReference>
<feature type="binding site" evidence="10">
    <location>
        <position position="175"/>
    </location>
    <ligand>
        <name>substrate</name>
    </ligand>
</feature>
<dbReference type="RefSeq" id="WP_095501726.1">
    <property type="nucleotide sequence ID" value="NZ_WJXO01000001.1"/>
</dbReference>
<comment type="pathway">
    <text evidence="10">Carbohydrate biosynthesis; D-glycero-D-manno-heptose 7-phosphate biosynthesis; D-glycero-alpha-D-manno-heptose 7-phosphate and D-glycero-beta-D-manno-heptose 7-phosphate from sedoheptulose 7-phosphate: step 1/1.</text>
</comment>
<dbReference type="PANTHER" id="PTHR30390">
    <property type="entry name" value="SEDOHEPTULOSE 7-PHOSPHATE ISOMERASE / DNAA INITIATOR-ASSOCIATING FACTOR FOR REPLICATION INITIATION"/>
    <property type="match status" value="1"/>
</dbReference>
<evidence type="ECO:0000256" key="8">
    <source>
        <dbReference type="ARBA" id="ARBA00023235"/>
    </source>
</evidence>
<evidence type="ECO:0000256" key="4">
    <source>
        <dbReference type="ARBA" id="ARBA00009894"/>
    </source>
</evidence>
<evidence type="ECO:0000256" key="9">
    <source>
        <dbReference type="ARBA" id="ARBA00023277"/>
    </source>
</evidence>
<evidence type="ECO:0000256" key="5">
    <source>
        <dbReference type="ARBA" id="ARBA00022490"/>
    </source>
</evidence>
<evidence type="ECO:0000313" key="12">
    <source>
        <dbReference type="EMBL" id="MRN37918.1"/>
    </source>
</evidence>
<feature type="binding site" evidence="10">
    <location>
        <position position="61"/>
    </location>
    <ligand>
        <name>Zn(2+)</name>
        <dbReference type="ChEBI" id="CHEBI:29105"/>
    </ligand>
</feature>
<dbReference type="InterPro" id="IPR004515">
    <property type="entry name" value="Phosphoheptose_Isoase"/>
</dbReference>
<evidence type="ECO:0000256" key="6">
    <source>
        <dbReference type="ARBA" id="ARBA00022723"/>
    </source>
</evidence>
<comment type="caution">
    <text evidence="12">The sequence shown here is derived from an EMBL/GenBank/DDBJ whole genome shotgun (WGS) entry which is preliminary data.</text>
</comment>
<dbReference type="NCBIfam" id="NF010546">
    <property type="entry name" value="PRK13936.1"/>
    <property type="match status" value="1"/>
</dbReference>
<evidence type="ECO:0000256" key="1">
    <source>
        <dbReference type="ARBA" id="ARBA00000348"/>
    </source>
</evidence>
<comment type="miscellaneous">
    <text evidence="10">The reaction produces a racemic mixture of D-glycero-alpha-D-manno-heptose 7-phosphate and D-glycero-beta-D-manno-heptose 7-phosphate.</text>
</comment>
<name>A0A7X2GXS9_9NEIS</name>
<protein>
    <recommendedName>
        <fullName evidence="10">Phosphoheptose isomerase</fullName>
        <ecNumber evidence="10">5.3.1.28</ecNumber>
    </recommendedName>
    <alternativeName>
        <fullName evidence="10">Sedoheptulose 7-phosphate isomerase</fullName>
    </alternativeName>
</protein>
<dbReference type="GO" id="GO:0008270">
    <property type="term" value="F:zinc ion binding"/>
    <property type="evidence" value="ECO:0007669"/>
    <property type="project" value="UniProtKB-UniRule"/>
</dbReference>
<dbReference type="EC" id="5.3.1.28" evidence="10"/>
<evidence type="ECO:0000256" key="2">
    <source>
        <dbReference type="ARBA" id="ARBA00003172"/>
    </source>
</evidence>
<evidence type="ECO:0000256" key="10">
    <source>
        <dbReference type="HAMAP-Rule" id="MF_00067"/>
    </source>
</evidence>
<evidence type="ECO:0000256" key="3">
    <source>
        <dbReference type="ARBA" id="ARBA00004496"/>
    </source>
</evidence>
<comment type="similarity">
    <text evidence="4 10">Belongs to the SIS family. GmhA subfamily.</text>
</comment>
<dbReference type="InterPro" id="IPR046348">
    <property type="entry name" value="SIS_dom_sf"/>
</dbReference>
<dbReference type="NCBIfam" id="TIGR00441">
    <property type="entry name" value="gmhA"/>
    <property type="match status" value="1"/>
</dbReference>
<dbReference type="SUPFAM" id="SSF53697">
    <property type="entry name" value="SIS domain"/>
    <property type="match status" value="1"/>
</dbReference>
<feature type="domain" description="SIS" evidence="11">
    <location>
        <begin position="37"/>
        <end position="197"/>
    </location>
</feature>
<comment type="function">
    <text evidence="2 10">Catalyzes the isomerization of sedoheptulose 7-phosphate in D-glycero-D-manno-heptose 7-phosphate.</text>
</comment>
<evidence type="ECO:0000259" key="11">
    <source>
        <dbReference type="PROSITE" id="PS51464"/>
    </source>
</evidence>
<feature type="binding site" evidence="10">
    <location>
        <begin position="120"/>
        <end position="122"/>
    </location>
    <ligand>
        <name>substrate</name>
    </ligand>
</feature>
<dbReference type="GO" id="GO:0005975">
    <property type="term" value="P:carbohydrate metabolic process"/>
    <property type="evidence" value="ECO:0007669"/>
    <property type="project" value="UniProtKB-UniRule"/>
</dbReference>
<dbReference type="GO" id="GO:0097367">
    <property type="term" value="F:carbohydrate derivative binding"/>
    <property type="evidence" value="ECO:0007669"/>
    <property type="project" value="InterPro"/>
</dbReference>
<dbReference type="InterPro" id="IPR001347">
    <property type="entry name" value="SIS_dom"/>
</dbReference>
<comment type="subcellular location">
    <subcellularLocation>
        <location evidence="3 10">Cytoplasm</location>
    </subcellularLocation>
</comment>
<feature type="binding site" evidence="10">
    <location>
        <position position="175"/>
    </location>
    <ligand>
        <name>Zn(2+)</name>
        <dbReference type="ChEBI" id="CHEBI:29105"/>
    </ligand>
</feature>
<feature type="binding site" evidence="10">
    <location>
        <begin position="52"/>
        <end position="54"/>
    </location>
    <ligand>
        <name>substrate</name>
    </ligand>
</feature>
<keyword evidence="9 10" id="KW-0119">Carbohydrate metabolism</keyword>
<keyword evidence="7 10" id="KW-0862">Zinc</keyword>
<feature type="binding site" evidence="10">
    <location>
        <position position="125"/>
    </location>
    <ligand>
        <name>substrate</name>
    </ligand>
</feature>
<dbReference type="CDD" id="cd05006">
    <property type="entry name" value="SIS_GmhA"/>
    <property type="match status" value="1"/>
</dbReference>
<keyword evidence="8 10" id="KW-0413">Isomerase</keyword>
<reference evidence="12" key="1">
    <citation type="journal article" name="Emerg. Infect. Dis.">
        <title>Two cases of a newly characterized neisseria species.</title>
        <authorList>
            <person name="Mustapha M."/>
            <person name="Lemos A.P.S."/>
            <person name="Harrison L.H."/>
            <person name="Vantyne D."/>
            <person name="Sacchi C.T."/>
        </authorList>
    </citation>
    <scope>NUCLEOTIDE SEQUENCE</scope>
    <source>
        <strain evidence="12">N.95.16</strain>
    </source>
</reference>
<feature type="binding site" evidence="10">
    <location>
        <position position="65"/>
    </location>
    <ligand>
        <name>Zn(2+)</name>
        <dbReference type="ChEBI" id="CHEBI:29105"/>
    </ligand>
</feature>
<evidence type="ECO:0000256" key="7">
    <source>
        <dbReference type="ARBA" id="ARBA00022833"/>
    </source>
</evidence>
<gene>
    <name evidence="10" type="primary">gmhA</name>
    <name evidence="12" type="ORF">GJU80_05320</name>
</gene>
<feature type="binding site" evidence="10">
    <location>
        <begin position="94"/>
        <end position="95"/>
    </location>
    <ligand>
        <name>substrate</name>
    </ligand>
</feature>
<dbReference type="PANTHER" id="PTHR30390:SF6">
    <property type="entry name" value="DNAA INITIATOR-ASSOCIATING PROTEIN DIAA"/>
    <property type="match status" value="1"/>
</dbReference>
<comment type="cofactor">
    <cofactor evidence="10">
        <name>Zn(2+)</name>
        <dbReference type="ChEBI" id="CHEBI:29105"/>
    </cofactor>
    <text evidence="10">Binds 1 zinc ion per subunit.</text>
</comment>
<feature type="binding site" evidence="10">
    <location>
        <position position="183"/>
    </location>
    <ligand>
        <name>Zn(2+)</name>
        <dbReference type="ChEBI" id="CHEBI:29105"/>
    </ligand>
</feature>
<dbReference type="GO" id="GO:2001061">
    <property type="term" value="P:D-glycero-D-manno-heptose 7-phosphate biosynthetic process"/>
    <property type="evidence" value="ECO:0007669"/>
    <property type="project" value="UniProtKB-UniPathway"/>
</dbReference>
<dbReference type="Gene3D" id="3.40.50.10490">
    <property type="entry name" value="Glucose-6-phosphate isomerase like protein, domain 1"/>
    <property type="match status" value="1"/>
</dbReference>
<comment type="subunit">
    <text evidence="10">Homotetramer.</text>
</comment>